<protein>
    <submittedName>
        <fullName evidence="7">Glutaryl-7-aminocephalosporanic-acid acylase</fullName>
        <ecNumber evidence="7">3.5.1.93</ecNumber>
    </submittedName>
</protein>
<sequence>MTFKRFLPFILSLIVVLLTTIPMMSATKTEILWDSWGVPHIFSNNSENLFKAFGWAQTHSHGNLILRLYGQARGRAAEYWGKEYLTSDQYVRLMGIPKRAQQWYDQQNPEMRGYLDAFARGINEYVKTYPDRIDEPLKAVLPVTGVDILAHLQRVIYFHFLANPQQVASLQTTPLQGGSNGWAIAPSNSTNGKAMLLANPHLPWGDLYLWYEAHLNSPNVNTYGATLVGMPVLAIAFNDHLGWTVTVNPTDGADIYQLTLKDGGYLFDGKVLPFESETETMKIRQSNGTYIETSLSVKSSVHGVVIAEKDDRAYALRVVGLDRPDGIEQMWQMGQAKTLKDFETALKPLQLPLFNIIYADRQGNIFYLFNALVPIRSTGDWDYWQKIVPGDTSTTLWTDYHPYQDLPRLVNPPTGWLQNTNDPPWSSTYPPVLAAQNYPSYLTLSSLGKASNIFRTQRSIKLLLESEKISFEEMIDKKFSSRLEMADRLLEYLIPAARLLANPIGLEAAEVLEKWDRQTNPDSQGAALFVLWAFTLEPSGLFSRPWNEKDYLNTPTGIADFNTALAVLEGVAAQIKLLYGRLDVPWGEVARMRYGDKDLPANGGPGNLGSFQVLNLGKGKDERFQVIFGDTYIAAIEFSDPVKAKALMVYGNATQPSSSHLGDQLLLYSQGKMRPVWRTRQAIEDHLEFKEEIS</sequence>
<dbReference type="PANTHER" id="PTHR34218:SF3">
    <property type="entry name" value="ACYL-HOMOSERINE LACTONE ACYLASE PVDQ"/>
    <property type="match status" value="1"/>
</dbReference>
<evidence type="ECO:0000256" key="1">
    <source>
        <dbReference type="ARBA" id="ARBA00006586"/>
    </source>
</evidence>
<accession>B7KEM5</accession>
<gene>
    <name evidence="7" type="ordered locus">PCC7424_0589</name>
</gene>
<dbReference type="Proteomes" id="UP000002384">
    <property type="component" value="Chromosome"/>
</dbReference>
<dbReference type="AlphaFoldDB" id="B7KEM5"/>
<organism evidence="7 8">
    <name type="scientific">Gloeothece citriformis (strain PCC 7424)</name>
    <name type="common">Cyanothece sp. (strain PCC 7424)</name>
    <dbReference type="NCBI Taxonomy" id="65393"/>
    <lineage>
        <taxon>Bacteria</taxon>
        <taxon>Bacillati</taxon>
        <taxon>Cyanobacteriota</taxon>
        <taxon>Cyanophyceae</taxon>
        <taxon>Oscillatoriophycideae</taxon>
        <taxon>Chroococcales</taxon>
        <taxon>Aphanothecaceae</taxon>
        <taxon>Gloeothece</taxon>
        <taxon>Gloeothece citriformis</taxon>
    </lineage>
</organism>
<evidence type="ECO:0000256" key="6">
    <source>
        <dbReference type="PIRSR" id="PIRSR001227-2"/>
    </source>
</evidence>
<evidence type="ECO:0000256" key="4">
    <source>
        <dbReference type="ARBA" id="ARBA00023145"/>
    </source>
</evidence>
<keyword evidence="6" id="KW-0479">Metal-binding</keyword>
<proteinExistence type="inferred from homology"/>
<reference evidence="8" key="1">
    <citation type="journal article" date="2011" name="MBio">
        <title>Novel metabolic attributes of the genus Cyanothece, comprising a group of unicellular nitrogen-fixing Cyanobacteria.</title>
        <authorList>
            <person name="Bandyopadhyay A."/>
            <person name="Elvitigala T."/>
            <person name="Welsh E."/>
            <person name="Stockel J."/>
            <person name="Liberton M."/>
            <person name="Min H."/>
            <person name="Sherman L.A."/>
            <person name="Pakrasi H.B."/>
        </authorList>
    </citation>
    <scope>NUCLEOTIDE SEQUENCE [LARGE SCALE GENOMIC DNA]</scope>
    <source>
        <strain evidence="8">PCC 7424</strain>
    </source>
</reference>
<dbReference type="STRING" id="65393.PCC7424_0589"/>
<evidence type="ECO:0000256" key="3">
    <source>
        <dbReference type="ARBA" id="ARBA00022801"/>
    </source>
</evidence>
<dbReference type="HOGENOM" id="CLU_021155_0_0_3"/>
<dbReference type="GO" id="GO:0046872">
    <property type="term" value="F:metal ion binding"/>
    <property type="evidence" value="ECO:0007669"/>
    <property type="project" value="UniProtKB-KW"/>
</dbReference>
<dbReference type="Gene3D" id="3.60.20.10">
    <property type="entry name" value="Glutamine Phosphoribosylpyrophosphate, subunit 1, domain 1"/>
    <property type="match status" value="1"/>
</dbReference>
<dbReference type="InterPro" id="IPR002692">
    <property type="entry name" value="S45"/>
</dbReference>
<dbReference type="GO" id="GO:0033968">
    <property type="term" value="F:glutaryl-7-aminocephalosporanic-acid acylase activity"/>
    <property type="evidence" value="ECO:0007669"/>
    <property type="project" value="UniProtKB-EC"/>
</dbReference>
<dbReference type="eggNOG" id="COG2366">
    <property type="taxonomic scope" value="Bacteria"/>
</dbReference>
<dbReference type="InterPro" id="IPR023343">
    <property type="entry name" value="Penicillin_amidase_dom1"/>
</dbReference>
<dbReference type="InterPro" id="IPR043146">
    <property type="entry name" value="Penicillin_amidase_N_B-knob"/>
</dbReference>
<dbReference type="KEGG" id="cyc:PCC7424_0589"/>
<dbReference type="CDD" id="cd01936">
    <property type="entry name" value="Ntn_CA"/>
    <property type="match status" value="1"/>
</dbReference>
<dbReference type="OrthoDB" id="9759796at2"/>
<dbReference type="RefSeq" id="WP_012597997.1">
    <property type="nucleotide sequence ID" value="NC_011729.1"/>
</dbReference>
<dbReference type="EC" id="3.5.1.93" evidence="7"/>
<evidence type="ECO:0000256" key="2">
    <source>
        <dbReference type="ARBA" id="ARBA00022729"/>
    </source>
</evidence>
<feature type="binding site" evidence="6">
    <location>
        <position position="254"/>
    </location>
    <ligand>
        <name>Ca(2+)</name>
        <dbReference type="ChEBI" id="CHEBI:29108"/>
    </ligand>
</feature>
<dbReference type="SUPFAM" id="SSF56235">
    <property type="entry name" value="N-terminal nucleophile aminohydrolases (Ntn hydrolases)"/>
    <property type="match status" value="1"/>
</dbReference>
<feature type="binding site" evidence="6">
    <location>
        <position position="251"/>
    </location>
    <ligand>
        <name>Ca(2+)</name>
        <dbReference type="ChEBI" id="CHEBI:29108"/>
    </ligand>
</feature>
<dbReference type="MEROPS" id="S45.002"/>
<dbReference type="InterPro" id="IPR014395">
    <property type="entry name" value="Pen/GL7ACA/AHL_acylase"/>
</dbReference>
<keyword evidence="4" id="KW-0865">Zymogen</keyword>
<feature type="active site" description="Nucleophile" evidence="5">
    <location>
        <position position="179"/>
    </location>
</feature>
<dbReference type="Gene3D" id="2.30.120.10">
    <property type="match status" value="1"/>
</dbReference>
<dbReference type="PANTHER" id="PTHR34218">
    <property type="entry name" value="PEPTIDASE S45 PENICILLIN AMIDASE"/>
    <property type="match status" value="1"/>
</dbReference>
<evidence type="ECO:0000256" key="5">
    <source>
        <dbReference type="PIRSR" id="PIRSR001227-1"/>
    </source>
</evidence>
<keyword evidence="6" id="KW-0106">Calcium</keyword>
<evidence type="ECO:0000313" key="8">
    <source>
        <dbReference type="Proteomes" id="UP000002384"/>
    </source>
</evidence>
<name>B7KEM5_GLOC7</name>
<dbReference type="GO" id="GO:0017000">
    <property type="term" value="P:antibiotic biosynthetic process"/>
    <property type="evidence" value="ECO:0007669"/>
    <property type="project" value="InterPro"/>
</dbReference>
<comment type="cofactor">
    <cofactor evidence="6">
        <name>Ca(2+)</name>
        <dbReference type="ChEBI" id="CHEBI:29108"/>
    </cofactor>
    <text evidence="6">Binds 1 Ca(2+) ion per dimer.</text>
</comment>
<keyword evidence="2" id="KW-0732">Signal</keyword>
<keyword evidence="3 7" id="KW-0378">Hydrolase</keyword>
<dbReference type="InterPro" id="IPR043147">
    <property type="entry name" value="Penicillin_amidase_A-knob"/>
</dbReference>
<dbReference type="PIRSF" id="PIRSF001227">
    <property type="entry name" value="Pen_acylase"/>
    <property type="match status" value="1"/>
</dbReference>
<evidence type="ECO:0000313" key="7">
    <source>
        <dbReference type="EMBL" id="ACK69050.1"/>
    </source>
</evidence>
<comment type="similarity">
    <text evidence="1">Belongs to the peptidase S45 family.</text>
</comment>
<dbReference type="InterPro" id="IPR029055">
    <property type="entry name" value="Ntn_hydrolases_N"/>
</dbReference>
<dbReference type="Pfam" id="PF01804">
    <property type="entry name" value="Penicil_amidase"/>
    <property type="match status" value="1"/>
</dbReference>
<dbReference type="Gene3D" id="1.10.439.10">
    <property type="entry name" value="Penicillin Amidohydrolase, domain 1"/>
    <property type="match status" value="1"/>
</dbReference>
<dbReference type="EMBL" id="CP001291">
    <property type="protein sequence ID" value="ACK69050.1"/>
    <property type="molecule type" value="Genomic_DNA"/>
</dbReference>
<dbReference type="Gene3D" id="1.10.1400.10">
    <property type="match status" value="1"/>
</dbReference>
<keyword evidence="8" id="KW-1185">Reference proteome</keyword>